<dbReference type="InterPro" id="IPR011249">
    <property type="entry name" value="Metalloenz_LuxS/M16"/>
</dbReference>
<dbReference type="GO" id="GO:0046872">
    <property type="term" value="F:metal ion binding"/>
    <property type="evidence" value="ECO:0007669"/>
    <property type="project" value="InterPro"/>
</dbReference>
<dbReference type="EMBL" id="AAGW02031900">
    <property type="status" value="NOT_ANNOTATED_CDS"/>
    <property type="molecule type" value="Genomic_DNA"/>
</dbReference>
<evidence type="ECO:0000259" key="1">
    <source>
        <dbReference type="Pfam" id="PF00675"/>
    </source>
</evidence>
<dbReference type="InterPro" id="IPR011765">
    <property type="entry name" value="Pept_M16_N"/>
</dbReference>
<dbReference type="Ensembl" id="ENSOCUT00000027423.2">
    <property type="protein sequence ID" value="ENSOCUP00000019596.2"/>
    <property type="gene ID" value="ENSOCUG00000021903.2"/>
</dbReference>
<dbReference type="SMR" id="G1TRE0"/>
<reference evidence="2" key="3">
    <citation type="submission" date="2025-09" db="UniProtKB">
        <authorList>
            <consortium name="Ensembl"/>
        </authorList>
    </citation>
    <scope>IDENTIFICATION</scope>
    <source>
        <strain evidence="2">Thorbecke</strain>
    </source>
</reference>
<feature type="domain" description="Peptidase M16 N-terminal" evidence="1">
    <location>
        <begin position="48"/>
        <end position="118"/>
    </location>
</feature>
<dbReference type="SUPFAM" id="SSF63411">
    <property type="entry name" value="LuxS/MPP-like metallohydrolase"/>
    <property type="match status" value="1"/>
</dbReference>
<dbReference type="PANTHER" id="PTHR11851:SF226">
    <property type="entry name" value="CYTOCHROME B-C1 COMPLEX SUBUNIT 2, MITOCHONDRIAL"/>
    <property type="match status" value="1"/>
</dbReference>
<dbReference type="PaxDb" id="9986-ENSOCUP00000019596"/>
<sequence>MKIKLAGSFLRFYSLKAAPTVKVSAFLTGGTLQPWALEFTKLPNGFLIASLENYAPASRIGLFIKTGSRYEDSNNLGTSHLLPSNLTPKEVSSFKITHGIEAVGGTRSVIAVRENMAIHHAMPVGPC</sequence>
<dbReference type="InParanoid" id="G1TRE0"/>
<dbReference type="Gene3D" id="3.30.830.10">
    <property type="entry name" value="Metalloenzyme, LuxS/M16 peptidase-like"/>
    <property type="match status" value="1"/>
</dbReference>
<reference evidence="2 3" key="1">
    <citation type="journal article" date="2011" name="Nature">
        <title>A high-resolution map of human evolutionary constraint using 29 mammals.</title>
        <authorList>
            <person name="Lindblad-Toh K."/>
            <person name="Garber M."/>
            <person name="Zuk O."/>
            <person name="Lin M.F."/>
            <person name="Parker B.J."/>
            <person name="Washietl S."/>
            <person name="Kheradpour P."/>
            <person name="Ernst J."/>
            <person name="Jordan G."/>
            <person name="Mauceli E."/>
            <person name="Ward L.D."/>
            <person name="Lowe C.B."/>
            <person name="Holloway A.K."/>
            <person name="Clamp M."/>
            <person name="Gnerre S."/>
            <person name="Alfoldi J."/>
            <person name="Beal K."/>
            <person name="Chang J."/>
            <person name="Clawson H."/>
            <person name="Cuff J."/>
            <person name="Di Palma F."/>
            <person name="Fitzgerald S."/>
            <person name="Flicek P."/>
            <person name="Guttman M."/>
            <person name="Hubisz M.J."/>
            <person name="Jaffe D.B."/>
            <person name="Jungreis I."/>
            <person name="Kent W.J."/>
            <person name="Kostka D."/>
            <person name="Lara M."/>
            <person name="Martins A.L."/>
            <person name="Massingham T."/>
            <person name="Moltke I."/>
            <person name="Raney B.J."/>
            <person name="Rasmussen M.D."/>
            <person name="Robinson J."/>
            <person name="Stark A."/>
            <person name="Vilella A.J."/>
            <person name="Wen J."/>
            <person name="Xie X."/>
            <person name="Zody M.C."/>
            <person name="Baldwin J."/>
            <person name="Bloom T."/>
            <person name="Chin C.W."/>
            <person name="Heiman D."/>
            <person name="Nicol R."/>
            <person name="Nusbaum C."/>
            <person name="Young S."/>
            <person name="Wilkinson J."/>
            <person name="Worley K.C."/>
            <person name="Kovar C.L."/>
            <person name="Muzny D.M."/>
            <person name="Gibbs R.A."/>
            <person name="Cree A."/>
            <person name="Dihn H.H."/>
            <person name="Fowler G."/>
            <person name="Jhangiani S."/>
            <person name="Joshi V."/>
            <person name="Lee S."/>
            <person name="Lewis L.R."/>
            <person name="Nazareth L.V."/>
            <person name="Okwuonu G."/>
            <person name="Santibanez J."/>
            <person name="Warren W.C."/>
            <person name="Mardis E.R."/>
            <person name="Weinstock G.M."/>
            <person name="Wilson R.K."/>
            <person name="Delehaunty K."/>
            <person name="Dooling D."/>
            <person name="Fronik C."/>
            <person name="Fulton L."/>
            <person name="Fulton B."/>
            <person name="Graves T."/>
            <person name="Minx P."/>
            <person name="Sodergren E."/>
            <person name="Birney E."/>
            <person name="Margulies E.H."/>
            <person name="Herrero J."/>
            <person name="Green E.D."/>
            <person name="Haussler D."/>
            <person name="Siepel A."/>
            <person name="Goldman N."/>
            <person name="Pollard K.S."/>
            <person name="Pedersen J.S."/>
            <person name="Lander E.S."/>
            <person name="Kellis M."/>
        </authorList>
    </citation>
    <scope>NUCLEOTIDE SEQUENCE [LARGE SCALE GENOMIC DNA]</scope>
    <source>
        <strain evidence="2 3">Thorbecke inbred</strain>
    </source>
</reference>
<keyword evidence="3" id="KW-1185">Reference proteome</keyword>
<reference evidence="2" key="2">
    <citation type="submission" date="2025-08" db="UniProtKB">
        <authorList>
            <consortium name="Ensembl"/>
        </authorList>
    </citation>
    <scope>IDENTIFICATION</scope>
    <source>
        <strain evidence="2">Thorbecke</strain>
    </source>
</reference>
<dbReference type="InterPro" id="IPR050361">
    <property type="entry name" value="MPP/UQCRC_Complex"/>
</dbReference>
<proteinExistence type="predicted"/>
<protein>
    <recommendedName>
        <fullName evidence="1">Peptidase M16 N-terminal domain-containing protein</fullName>
    </recommendedName>
</protein>
<dbReference type="Pfam" id="PF00675">
    <property type="entry name" value="Peptidase_M16"/>
    <property type="match status" value="1"/>
</dbReference>
<organism evidence="2 3">
    <name type="scientific">Oryctolagus cuniculus</name>
    <name type="common">Rabbit</name>
    <dbReference type="NCBI Taxonomy" id="9986"/>
    <lineage>
        <taxon>Eukaryota</taxon>
        <taxon>Metazoa</taxon>
        <taxon>Chordata</taxon>
        <taxon>Craniata</taxon>
        <taxon>Vertebrata</taxon>
        <taxon>Euteleostomi</taxon>
        <taxon>Mammalia</taxon>
        <taxon>Eutheria</taxon>
        <taxon>Euarchontoglires</taxon>
        <taxon>Glires</taxon>
        <taxon>Lagomorpha</taxon>
        <taxon>Leporidae</taxon>
        <taxon>Oryctolagus</taxon>
    </lineage>
</organism>
<dbReference type="GeneTree" id="ENSGT00940000154915"/>
<dbReference type="GO" id="GO:0005739">
    <property type="term" value="C:mitochondrion"/>
    <property type="evidence" value="ECO:0007669"/>
    <property type="project" value="TreeGrafter"/>
</dbReference>
<dbReference type="eggNOG" id="KOG2583">
    <property type="taxonomic scope" value="Eukaryota"/>
</dbReference>
<dbReference type="PANTHER" id="PTHR11851">
    <property type="entry name" value="METALLOPROTEASE"/>
    <property type="match status" value="1"/>
</dbReference>
<evidence type="ECO:0000313" key="3">
    <source>
        <dbReference type="Proteomes" id="UP000001811"/>
    </source>
</evidence>
<evidence type="ECO:0000313" key="2">
    <source>
        <dbReference type="Ensembl" id="ENSOCUP00000019596.2"/>
    </source>
</evidence>
<dbReference type="Proteomes" id="UP000001811">
    <property type="component" value="Chromosome 9"/>
</dbReference>
<dbReference type="HOGENOM" id="CLU_009902_0_0_1"/>
<dbReference type="STRING" id="9986.ENSOCUP00000019596"/>
<name>G1TRE0_RABIT</name>
<accession>G1TRE0</accession>
<dbReference type="AlphaFoldDB" id="G1TRE0"/>